<name>A0A8W8NP76_MAGGI</name>
<dbReference type="Gene3D" id="2.170.300.10">
    <property type="entry name" value="Tie2 ligand-binding domain superfamily"/>
    <property type="match status" value="1"/>
</dbReference>
<reference evidence="2" key="1">
    <citation type="submission" date="2022-08" db="UniProtKB">
        <authorList>
            <consortium name="EnsemblMetazoa"/>
        </authorList>
    </citation>
    <scope>IDENTIFICATION</scope>
    <source>
        <strain evidence="2">05x7-T-G4-1.051#20</strain>
    </source>
</reference>
<protein>
    <submittedName>
        <fullName evidence="2">Uncharacterized protein</fullName>
    </submittedName>
</protein>
<evidence type="ECO:0000313" key="2">
    <source>
        <dbReference type="EnsemblMetazoa" id="G8432.1:cds"/>
    </source>
</evidence>
<feature type="transmembrane region" description="Helical" evidence="1">
    <location>
        <begin position="70"/>
        <end position="87"/>
    </location>
</feature>
<sequence length="114" mass="12394">MCKIQCITGSYGVDCNETCGHCRDVNQCLYSNGLCLDGCKAGYTGSLCKILLANATSSQSLQQNLINGESVATAVILLVAIVVLILYKRSRSKKLEIRHLQDNMADQSNHQTVL</sequence>
<proteinExistence type="predicted"/>
<accession>A0A8W8NP76</accession>
<keyword evidence="1" id="KW-0812">Transmembrane</keyword>
<keyword evidence="3" id="KW-1185">Reference proteome</keyword>
<organism evidence="2 3">
    <name type="scientific">Magallana gigas</name>
    <name type="common">Pacific oyster</name>
    <name type="synonym">Crassostrea gigas</name>
    <dbReference type="NCBI Taxonomy" id="29159"/>
    <lineage>
        <taxon>Eukaryota</taxon>
        <taxon>Metazoa</taxon>
        <taxon>Spiralia</taxon>
        <taxon>Lophotrochozoa</taxon>
        <taxon>Mollusca</taxon>
        <taxon>Bivalvia</taxon>
        <taxon>Autobranchia</taxon>
        <taxon>Pteriomorphia</taxon>
        <taxon>Ostreida</taxon>
        <taxon>Ostreoidea</taxon>
        <taxon>Ostreidae</taxon>
        <taxon>Magallana</taxon>
    </lineage>
</organism>
<evidence type="ECO:0000256" key="1">
    <source>
        <dbReference type="SAM" id="Phobius"/>
    </source>
</evidence>
<dbReference type="AlphaFoldDB" id="A0A8W8NP76"/>
<keyword evidence="1" id="KW-1133">Transmembrane helix</keyword>
<dbReference type="EnsemblMetazoa" id="G8432.1">
    <property type="protein sequence ID" value="G8432.1:cds"/>
    <property type="gene ID" value="G8432"/>
</dbReference>
<dbReference type="Proteomes" id="UP000005408">
    <property type="component" value="Unassembled WGS sequence"/>
</dbReference>
<keyword evidence="1" id="KW-0472">Membrane</keyword>
<evidence type="ECO:0000313" key="3">
    <source>
        <dbReference type="Proteomes" id="UP000005408"/>
    </source>
</evidence>